<evidence type="ECO:0000256" key="10">
    <source>
        <dbReference type="ARBA" id="ARBA00023180"/>
    </source>
</evidence>
<dbReference type="Gene3D" id="1.10.110.10">
    <property type="entry name" value="Plant lipid-transfer and hydrophobic proteins"/>
    <property type="match status" value="1"/>
</dbReference>
<dbReference type="SUPFAM" id="SSF47699">
    <property type="entry name" value="Bifunctional inhibitor/lipid-transfer protein/seed storage 2S albumin"/>
    <property type="match status" value="1"/>
</dbReference>
<dbReference type="InterPro" id="IPR016140">
    <property type="entry name" value="Bifunc_inhib/LTP/seed_store"/>
</dbReference>
<organism evidence="15 16">
    <name type="scientific">Malus domestica</name>
    <name type="common">Apple</name>
    <name type="synonym">Pyrus malus</name>
    <dbReference type="NCBI Taxonomy" id="3750"/>
    <lineage>
        <taxon>Eukaryota</taxon>
        <taxon>Viridiplantae</taxon>
        <taxon>Streptophyta</taxon>
        <taxon>Embryophyta</taxon>
        <taxon>Tracheophyta</taxon>
        <taxon>Spermatophyta</taxon>
        <taxon>Magnoliopsida</taxon>
        <taxon>eudicotyledons</taxon>
        <taxon>Gunneridae</taxon>
        <taxon>Pentapetalae</taxon>
        <taxon>rosids</taxon>
        <taxon>fabids</taxon>
        <taxon>Rosales</taxon>
        <taxon>Rosaceae</taxon>
        <taxon>Amygdaloideae</taxon>
        <taxon>Maleae</taxon>
        <taxon>Malus</taxon>
    </lineage>
</organism>
<evidence type="ECO:0000256" key="2">
    <source>
        <dbReference type="ARBA" id="ARBA00004609"/>
    </source>
</evidence>
<feature type="chain" id="PRO_5019749004" description="Bifunctional inhibitor/plant lipid transfer protein/seed storage helical domain-containing protein" evidence="13">
    <location>
        <begin position="30"/>
        <end position="186"/>
    </location>
</feature>
<dbReference type="Proteomes" id="UP000290289">
    <property type="component" value="Chromosome 6"/>
</dbReference>
<evidence type="ECO:0000256" key="4">
    <source>
        <dbReference type="ARBA" id="ARBA00022448"/>
    </source>
</evidence>
<sequence length="186" mass="19263">MGSYSISKLAMATVVVLLGMASLVGRSAGQTTPACAQDLIPCADYLKNTAQPAANCCTAIKQAVATQFACLCNLFFTPGLLQSFGANATSGLRIATACGESMDTAKCKAAIGAPTPESTPGTPGTPGNDGSGSGKGEWTAFSATLLLWASVILWKYWGELCSSLTFMHYSKNSRLAPQLVTTLINH</sequence>
<evidence type="ECO:0000313" key="15">
    <source>
        <dbReference type="EMBL" id="RXH97342.1"/>
    </source>
</evidence>
<keyword evidence="4" id="KW-0813">Transport</keyword>
<dbReference type="CDD" id="cd00010">
    <property type="entry name" value="AAI_LTSS"/>
    <property type="match status" value="1"/>
</dbReference>
<feature type="compositionally biased region" description="Low complexity" evidence="12">
    <location>
        <begin position="112"/>
        <end position="126"/>
    </location>
</feature>
<keyword evidence="7 13" id="KW-0732">Signal</keyword>
<evidence type="ECO:0000256" key="7">
    <source>
        <dbReference type="ARBA" id="ARBA00022729"/>
    </source>
</evidence>
<comment type="function">
    <text evidence="1">Plant non-specific lipid-transfer proteins transfer phospholipids as well as galactolipids across membranes. May play a role in wax or cutin deposition in the cell walls of expanding epidermal cells and certain secretory tissues.</text>
</comment>
<feature type="domain" description="Bifunctional inhibitor/plant lipid transfer protein/seed storage helical" evidence="14">
    <location>
        <begin position="26"/>
        <end position="107"/>
    </location>
</feature>
<gene>
    <name evidence="15" type="ORF">DVH24_036010</name>
</gene>
<dbReference type="EMBL" id="RDQH01000332">
    <property type="protein sequence ID" value="RXH97342.1"/>
    <property type="molecule type" value="Genomic_DNA"/>
</dbReference>
<evidence type="ECO:0000256" key="1">
    <source>
        <dbReference type="ARBA" id="ARBA00003211"/>
    </source>
</evidence>
<dbReference type="GO" id="GO:0008289">
    <property type="term" value="F:lipid binding"/>
    <property type="evidence" value="ECO:0007669"/>
    <property type="project" value="UniProtKB-KW"/>
</dbReference>
<dbReference type="InterPro" id="IPR043325">
    <property type="entry name" value="LTSS"/>
</dbReference>
<keyword evidence="10" id="KW-0325">Glycoprotein</keyword>
<comment type="subcellular location">
    <subcellularLocation>
        <location evidence="2">Cell membrane</location>
        <topology evidence="2">Lipid-anchor</topology>
        <topology evidence="2">GPI-anchor</topology>
    </subcellularLocation>
</comment>
<comment type="similarity">
    <text evidence="3">Belongs to the plant LTP family.</text>
</comment>
<feature type="signal peptide" evidence="13">
    <location>
        <begin position="1"/>
        <end position="29"/>
    </location>
</feature>
<dbReference type="GO" id="GO:0098552">
    <property type="term" value="C:side of membrane"/>
    <property type="evidence" value="ECO:0007669"/>
    <property type="project" value="UniProtKB-KW"/>
</dbReference>
<evidence type="ECO:0000256" key="12">
    <source>
        <dbReference type="SAM" id="MobiDB-lite"/>
    </source>
</evidence>
<comment type="caution">
    <text evidence="15">The sequence shown here is derived from an EMBL/GenBank/DDBJ whole genome shotgun (WGS) entry which is preliminary data.</text>
</comment>
<evidence type="ECO:0000256" key="13">
    <source>
        <dbReference type="SAM" id="SignalP"/>
    </source>
</evidence>
<evidence type="ECO:0000256" key="11">
    <source>
        <dbReference type="ARBA" id="ARBA00023288"/>
    </source>
</evidence>
<dbReference type="AlphaFoldDB" id="A0A498JV61"/>
<proteinExistence type="inferred from homology"/>
<keyword evidence="5" id="KW-1003">Cell membrane</keyword>
<keyword evidence="6" id="KW-0336">GPI-anchor</keyword>
<keyword evidence="6" id="KW-0472">Membrane</keyword>
<evidence type="ECO:0000256" key="5">
    <source>
        <dbReference type="ARBA" id="ARBA00022475"/>
    </source>
</evidence>
<evidence type="ECO:0000256" key="6">
    <source>
        <dbReference type="ARBA" id="ARBA00022622"/>
    </source>
</evidence>
<evidence type="ECO:0000259" key="14">
    <source>
        <dbReference type="Pfam" id="PF14368"/>
    </source>
</evidence>
<evidence type="ECO:0000256" key="8">
    <source>
        <dbReference type="ARBA" id="ARBA00023121"/>
    </source>
</evidence>
<evidence type="ECO:0000313" key="16">
    <source>
        <dbReference type="Proteomes" id="UP000290289"/>
    </source>
</evidence>
<reference evidence="15 16" key="1">
    <citation type="submission" date="2018-10" db="EMBL/GenBank/DDBJ databases">
        <title>A high-quality apple genome assembly.</title>
        <authorList>
            <person name="Hu J."/>
        </authorList>
    </citation>
    <scope>NUCLEOTIDE SEQUENCE [LARGE SCALE GENOMIC DNA]</scope>
    <source>
        <strain evidence="16">cv. HFTH1</strain>
        <tissue evidence="15">Young leaf</tissue>
    </source>
</reference>
<keyword evidence="11" id="KW-0449">Lipoprotein</keyword>
<keyword evidence="8" id="KW-0446">Lipid-binding</keyword>
<dbReference type="PANTHER" id="PTHR33044">
    <property type="entry name" value="BIFUNCTIONAL INHIBITOR/LIPID-TRANSFER PROTEIN/SEED STORAGE 2S ALBUMIN SUPERFAMILY PROTEIN-RELATED"/>
    <property type="match status" value="1"/>
</dbReference>
<keyword evidence="16" id="KW-1185">Reference proteome</keyword>
<name>A0A498JV61_MALDO</name>
<accession>A0A498JV61</accession>
<dbReference type="GO" id="GO:0005886">
    <property type="term" value="C:plasma membrane"/>
    <property type="evidence" value="ECO:0007669"/>
    <property type="project" value="UniProtKB-SubCell"/>
</dbReference>
<evidence type="ECO:0000256" key="3">
    <source>
        <dbReference type="ARBA" id="ARBA00009748"/>
    </source>
</evidence>
<evidence type="ECO:0000256" key="9">
    <source>
        <dbReference type="ARBA" id="ARBA00023157"/>
    </source>
</evidence>
<keyword evidence="9" id="KW-1015">Disulfide bond</keyword>
<feature type="region of interest" description="Disordered" evidence="12">
    <location>
        <begin position="112"/>
        <end position="134"/>
    </location>
</feature>
<dbReference type="Pfam" id="PF14368">
    <property type="entry name" value="LTP_2"/>
    <property type="match status" value="1"/>
</dbReference>
<dbReference type="InterPro" id="IPR036312">
    <property type="entry name" value="Bifun_inhib/LTP/seed_sf"/>
</dbReference>
<protein>
    <recommendedName>
        <fullName evidence="14">Bifunctional inhibitor/plant lipid transfer protein/seed storage helical domain-containing protein</fullName>
    </recommendedName>
</protein>